<dbReference type="Gene3D" id="3.40.50.300">
    <property type="entry name" value="P-loop containing nucleotide triphosphate hydrolases"/>
    <property type="match status" value="1"/>
</dbReference>
<dbReference type="InterPro" id="IPR002110">
    <property type="entry name" value="Ankyrin_rpt"/>
</dbReference>
<proteinExistence type="predicted"/>
<dbReference type="EMBL" id="CAXLJM020000175">
    <property type="protein sequence ID" value="CAL8148749.1"/>
    <property type="molecule type" value="Genomic_DNA"/>
</dbReference>
<accession>A0ABP1S9W7</accession>
<dbReference type="Pfam" id="PF05729">
    <property type="entry name" value="NACHT"/>
    <property type="match status" value="1"/>
</dbReference>
<feature type="domain" description="NACHT" evidence="3">
    <location>
        <begin position="312"/>
        <end position="463"/>
    </location>
</feature>
<evidence type="ECO:0000313" key="5">
    <source>
        <dbReference type="Proteomes" id="UP001642540"/>
    </source>
</evidence>
<evidence type="ECO:0000256" key="1">
    <source>
        <dbReference type="ARBA" id="ARBA00022737"/>
    </source>
</evidence>
<comment type="caution">
    <text evidence="4">The sequence shown here is derived from an EMBL/GenBank/DDBJ whole genome shotgun (WGS) entry which is preliminary data.</text>
</comment>
<dbReference type="InterPro" id="IPR007111">
    <property type="entry name" value="NACHT_NTPase"/>
</dbReference>
<gene>
    <name evidence="4" type="ORF">ODALV1_LOCUS31521</name>
</gene>
<dbReference type="SUPFAM" id="SSF48403">
    <property type="entry name" value="Ankyrin repeat"/>
    <property type="match status" value="2"/>
</dbReference>
<dbReference type="Gene3D" id="1.25.40.20">
    <property type="entry name" value="Ankyrin repeat-containing domain"/>
    <property type="match status" value="3"/>
</dbReference>
<evidence type="ECO:0000313" key="4">
    <source>
        <dbReference type="EMBL" id="CAL8148749.1"/>
    </source>
</evidence>
<dbReference type="SMART" id="SM00248">
    <property type="entry name" value="ANK"/>
    <property type="match status" value="13"/>
</dbReference>
<protein>
    <recommendedName>
        <fullName evidence="3">NACHT domain-containing protein</fullName>
    </recommendedName>
</protein>
<organism evidence="4 5">
    <name type="scientific">Orchesella dallaii</name>
    <dbReference type="NCBI Taxonomy" id="48710"/>
    <lineage>
        <taxon>Eukaryota</taxon>
        <taxon>Metazoa</taxon>
        <taxon>Ecdysozoa</taxon>
        <taxon>Arthropoda</taxon>
        <taxon>Hexapoda</taxon>
        <taxon>Collembola</taxon>
        <taxon>Entomobryomorpha</taxon>
        <taxon>Entomobryoidea</taxon>
        <taxon>Orchesellidae</taxon>
        <taxon>Orchesellinae</taxon>
        <taxon>Orchesella</taxon>
    </lineage>
</organism>
<dbReference type="Pfam" id="PF12796">
    <property type="entry name" value="Ank_2"/>
    <property type="match status" value="1"/>
</dbReference>
<keyword evidence="5" id="KW-1185">Reference proteome</keyword>
<evidence type="ECO:0000256" key="2">
    <source>
        <dbReference type="ARBA" id="ARBA00023043"/>
    </source>
</evidence>
<name>A0ABP1S9W7_9HEXA</name>
<dbReference type="PANTHER" id="PTHR24198:SF165">
    <property type="entry name" value="ANKYRIN REPEAT-CONTAINING PROTEIN-RELATED"/>
    <property type="match status" value="1"/>
</dbReference>
<reference evidence="4 5" key="1">
    <citation type="submission" date="2024-08" db="EMBL/GenBank/DDBJ databases">
        <authorList>
            <person name="Cucini C."/>
            <person name="Frati F."/>
        </authorList>
    </citation>
    <scope>NUCLEOTIDE SEQUENCE [LARGE SCALE GENOMIC DNA]</scope>
</reference>
<evidence type="ECO:0000259" key="3">
    <source>
        <dbReference type="Pfam" id="PF05729"/>
    </source>
</evidence>
<dbReference type="Proteomes" id="UP001642540">
    <property type="component" value="Unassembled WGS sequence"/>
</dbReference>
<keyword evidence="2" id="KW-0040">ANK repeat</keyword>
<sequence>MERWKREHIRINLSTLVENTICNDQFLVKLTFLSGEESLDVGAKPHSMSKAILLYEIAIKRPEAYEILTKALLETKQTGVFRVFLTGLIEQGVQNPLAKVGIDEFDDKLYEALKGFEGCVLDCVVLFQGHEVVLRNLLDGNLNEINSILETLLDKKLLLQLVNNQQPILVKDSVPQKLNYYINIRLTSRCKIDPAIFDARCLDVFVIRRIHLHELRTLAKTQEIDVSSNQIEVLGARFILLEYEEDFEKICKIASTIPVHLLDHNAGQFTWVKSHGSIARIQEHVHSVQDELGEEEFIDLRMESAHPLCIADTPGMGKTALLANIAYKFQKKWPLRLMRFIVLGEFVPELQKRKKGAITQKLLVDLIAEQASDSEIGRHIVRSMLTSQSLTAELIFDGFDEVLPHQLVVAKTIFNNIGKWKSAHVFVATRPHMRKELEISIGTLSYNILPFGEDEQQHFLIKYWLNNGARNNERLTEFAKACLEKLKSNMNDSEREIAGIPLQCAMLAEVYAGEADKYSKPEIRVSSCDIRGLNINITSIFEMYHNLVQMRFKKIETIIKSQTSAIKAMFMGKSLLEKRKQDYTNAHIYEAIKLLFPQTADELETIQKRKLKMNELYTLGILEQKENSNEKISRFIHRTFAEYFIGLFIAQAFSTKISCCKNYQDRQTVCRFLFFELLSTNQESEPILASCKIGKCDQIQKCNFQYPVICYFINAHLKESRNYELEMEWIMGFENWYNVLSACVVHNFPTLFVQIIADSHKKLFLEYPARLSHLVILSAKHSSIELFRLVYNMLKFLDIKLGCLESVSPVFVIRPLHVAVERGNFQIADLLLNATDFKFHLKELKFLMHCCTAGSINDSKTTISRKAQIIQLLSIKNKTWINERLPDGTTPLLSTNMHNELLQLLIKSGADVNVTINHKNILHMLVESEIEPQIYHKILKNLFDSGFTRVNSHDIRKRTMFHLAVSKLELLPETVQLLHENEADFNAVDESNDSVLFYAVRAERSLNFVRTLIRFGANWKHRNLNNDGILHICAMLKNCNLLEYFLNIPEFELNLLTLKNMDGLTPFTQGLLLGSGLNISIINLMEKRGLEITKQLASESLMSLLCNKNIMAWELDNEFVKVADYLMTKGGTLVCKAGHSPWALETMKRNLQTIAKATEANKVLMENLVKRDALGANEAFINKSDMLYDTLQTFGTHYSFERLCVSLIACNQIKPFVLLKQCLQSDTHQTTMFVTPPNGLLEFMHSYKDRLAIIRSTDTELSITRLKDTINPELIVVQSSHSIEEVSNSSLIVLSCVTATRQLVDELVVRENKIIILCTNVYQCEDFLIFDDTVEWKDLSSDYQNEVMLRIRILINGKKYNYTDVFPDYSALKNELLLSFIREGELEFFEVCDTDSKEDVAYVSSTVFNYYLPDKFAFSGISKEELLEFAKFGHKIGHSKQNVNEFDYAIVENDEQFEEICKGVNVPVHKVKYYKGKFQLVCSKGSTAGIDKFIDKMSKNSKECDDFPVCTCGNHSVGSGNLIWTLFNVRNAKVTCWLSMLNFIPAFKMLTDNFKLGSATIPFDCELTVNFDSWKKLFVSKDFQNVRMKTHAVNPIKVVNELLEYLDCDNYEFEKLQQVAINTLFPNIGTAVTGGNLRKFVNARLLAYKNKDLVFVHSSLAWHFIAVFITAEKTQDHVNVQDLRDKILSNCFESYEVKIPFSNTGCSSKTIPSFKFLYSRLFKLLEIIVANTGYGSLAHFLVGHLETKLPSKWIIACLIDNHFNLLKSMVYFEAHGKLLQFEHVLLTAIIHADVPILELVSAEFCKHTQADVRNIILLFNRMSWDCDAISLLHLASLRGSYPVFHYLMIQHEFQNVLSKTEMRNLLHFCVQNTHLLVDQINDREKIIKMLVKTNSGLLYEKDWLGRTPLVVPNIHIDLILLLINLGADITAEYKHQNILHLSTRYLTPVEYHRMVHCLIAGTDDNVFYTRDESQDTVLHAAVKHLEILDSTIELLCSESLDLNATNYIQVSPFDDRVYKKTKQTVLGYAIQYFRSARVLKALIDAGADPYQLSYDGETLLQLADYFENLTAKRYIISRNSVN</sequence>
<dbReference type="InterPro" id="IPR036770">
    <property type="entry name" value="Ankyrin_rpt-contain_sf"/>
</dbReference>
<dbReference type="PANTHER" id="PTHR24198">
    <property type="entry name" value="ANKYRIN REPEAT AND PROTEIN KINASE DOMAIN-CONTAINING PROTEIN"/>
    <property type="match status" value="1"/>
</dbReference>
<dbReference type="InterPro" id="IPR027417">
    <property type="entry name" value="P-loop_NTPase"/>
</dbReference>
<keyword evidence="1" id="KW-0677">Repeat</keyword>